<comment type="caution">
    <text evidence="1">The sequence shown here is derived from an EMBL/GenBank/DDBJ whole genome shotgun (WGS) entry which is preliminary data.</text>
</comment>
<dbReference type="AlphaFoldDB" id="A0AAN6Y0I0"/>
<dbReference type="Proteomes" id="UP001301769">
    <property type="component" value="Unassembled WGS sequence"/>
</dbReference>
<gene>
    <name evidence="1" type="ORF">QBC37DRAFT_448816</name>
</gene>
<dbReference type="EMBL" id="MU858183">
    <property type="protein sequence ID" value="KAK4210164.1"/>
    <property type="molecule type" value="Genomic_DNA"/>
</dbReference>
<proteinExistence type="predicted"/>
<dbReference type="PANTHER" id="PTHR37535:SF3">
    <property type="entry name" value="FLUG DOMAIN-CONTAINING PROTEIN"/>
    <property type="match status" value="1"/>
</dbReference>
<name>A0AAN6Y0I0_9PEZI</name>
<protein>
    <submittedName>
        <fullName evidence="1">Uncharacterized protein</fullName>
    </submittedName>
</protein>
<dbReference type="PANTHER" id="PTHR37535">
    <property type="entry name" value="FLUG DOMAIN PROTEIN"/>
    <property type="match status" value="1"/>
</dbReference>
<evidence type="ECO:0000313" key="2">
    <source>
        <dbReference type="Proteomes" id="UP001301769"/>
    </source>
</evidence>
<reference evidence="1" key="1">
    <citation type="journal article" date="2023" name="Mol. Phylogenet. Evol.">
        <title>Genome-scale phylogeny and comparative genomics of the fungal order Sordariales.</title>
        <authorList>
            <person name="Hensen N."/>
            <person name="Bonometti L."/>
            <person name="Westerberg I."/>
            <person name="Brannstrom I.O."/>
            <person name="Guillou S."/>
            <person name="Cros-Aarteil S."/>
            <person name="Calhoun S."/>
            <person name="Haridas S."/>
            <person name="Kuo A."/>
            <person name="Mondo S."/>
            <person name="Pangilinan J."/>
            <person name="Riley R."/>
            <person name="LaButti K."/>
            <person name="Andreopoulos B."/>
            <person name="Lipzen A."/>
            <person name="Chen C."/>
            <person name="Yan M."/>
            <person name="Daum C."/>
            <person name="Ng V."/>
            <person name="Clum A."/>
            <person name="Steindorff A."/>
            <person name="Ohm R.A."/>
            <person name="Martin F."/>
            <person name="Silar P."/>
            <person name="Natvig D.O."/>
            <person name="Lalanne C."/>
            <person name="Gautier V."/>
            <person name="Ament-Velasquez S.L."/>
            <person name="Kruys A."/>
            <person name="Hutchinson M.I."/>
            <person name="Powell A.J."/>
            <person name="Barry K."/>
            <person name="Miller A.N."/>
            <person name="Grigoriev I.V."/>
            <person name="Debuchy R."/>
            <person name="Gladieux P."/>
            <person name="Hiltunen Thoren M."/>
            <person name="Johannesson H."/>
        </authorList>
    </citation>
    <scope>NUCLEOTIDE SEQUENCE</scope>
    <source>
        <strain evidence="1">PSN293</strain>
    </source>
</reference>
<reference evidence="1" key="2">
    <citation type="submission" date="2023-05" db="EMBL/GenBank/DDBJ databases">
        <authorList>
            <consortium name="Lawrence Berkeley National Laboratory"/>
            <person name="Steindorff A."/>
            <person name="Hensen N."/>
            <person name="Bonometti L."/>
            <person name="Westerberg I."/>
            <person name="Brannstrom I.O."/>
            <person name="Guillou S."/>
            <person name="Cros-Aarteil S."/>
            <person name="Calhoun S."/>
            <person name="Haridas S."/>
            <person name="Kuo A."/>
            <person name="Mondo S."/>
            <person name="Pangilinan J."/>
            <person name="Riley R."/>
            <person name="Labutti K."/>
            <person name="Andreopoulos B."/>
            <person name="Lipzen A."/>
            <person name="Chen C."/>
            <person name="Yanf M."/>
            <person name="Daum C."/>
            <person name="Ng V."/>
            <person name="Clum A."/>
            <person name="Ohm R."/>
            <person name="Martin F."/>
            <person name="Silar P."/>
            <person name="Natvig D."/>
            <person name="Lalanne C."/>
            <person name="Gautier V."/>
            <person name="Ament-Velasquez S.L."/>
            <person name="Kruys A."/>
            <person name="Hutchinson M.I."/>
            <person name="Powell A.J."/>
            <person name="Barry K."/>
            <person name="Miller A.N."/>
            <person name="Grigoriev I.V."/>
            <person name="Debuchy R."/>
            <person name="Gladieux P."/>
            <person name="Thoren M.H."/>
            <person name="Johannesson H."/>
        </authorList>
    </citation>
    <scope>NUCLEOTIDE SEQUENCE</scope>
    <source>
        <strain evidence="1">PSN293</strain>
    </source>
</reference>
<keyword evidence="2" id="KW-1185">Reference proteome</keyword>
<organism evidence="1 2">
    <name type="scientific">Rhypophila decipiens</name>
    <dbReference type="NCBI Taxonomy" id="261697"/>
    <lineage>
        <taxon>Eukaryota</taxon>
        <taxon>Fungi</taxon>
        <taxon>Dikarya</taxon>
        <taxon>Ascomycota</taxon>
        <taxon>Pezizomycotina</taxon>
        <taxon>Sordariomycetes</taxon>
        <taxon>Sordariomycetidae</taxon>
        <taxon>Sordariales</taxon>
        <taxon>Naviculisporaceae</taxon>
        <taxon>Rhypophila</taxon>
    </lineage>
</organism>
<accession>A0AAN6Y0I0</accession>
<evidence type="ECO:0000313" key="1">
    <source>
        <dbReference type="EMBL" id="KAK4210164.1"/>
    </source>
</evidence>
<sequence length="150" mass="17554">MDLWVEFKDDLYRKKATVASPHDLQSLKLFAEFIGESTPGVLDPSGKPTVQTVRNHFRRFVSGWSQKNPDAIISRDHTDPVTNDLKTRIRIKLGLSSMTRTRTYITLENYMYLERQLWENDPHDYVHEAYRVFISAKLKDHLYTPARLGE</sequence>